<sequence length="175" mass="17785">RVVVDGASGTARRGRVLAIIGPSGAGKSTLLQALAGRLDRSSKLRLSGTLAPPPSRPGAFVYQEDAFFSRLTVAETLRFAAALRAAQSTSVADVLAAMGLAEVASSAVGGGKVRGISGGERKRLAIGCALLAVDGRAPLFADEPTSGLDSFQARRIVEAIGRSARGGDGRAVLLS</sequence>
<dbReference type="SMART" id="SM00382">
    <property type="entry name" value="AAA"/>
    <property type="match status" value="1"/>
</dbReference>
<keyword evidence="7" id="KW-0472">Membrane</keyword>
<dbReference type="GO" id="GO:0005524">
    <property type="term" value="F:ATP binding"/>
    <property type="evidence" value="ECO:0007669"/>
    <property type="project" value="UniProtKB-KW"/>
</dbReference>
<evidence type="ECO:0000313" key="9">
    <source>
        <dbReference type="EnsemblProtists" id="EOD11669"/>
    </source>
</evidence>
<feature type="domain" description="AAA+ ATPase" evidence="8">
    <location>
        <begin position="13"/>
        <end position="175"/>
    </location>
</feature>
<dbReference type="PaxDb" id="2903-EOD11669"/>
<dbReference type="eggNOG" id="KOG0061">
    <property type="taxonomic scope" value="Eukaryota"/>
</dbReference>
<keyword evidence="10" id="KW-1185">Reference proteome</keyword>
<evidence type="ECO:0000256" key="1">
    <source>
        <dbReference type="ARBA" id="ARBA00004141"/>
    </source>
</evidence>
<reference evidence="9" key="2">
    <citation type="submission" date="2024-10" db="UniProtKB">
        <authorList>
            <consortium name="EnsemblProtists"/>
        </authorList>
    </citation>
    <scope>IDENTIFICATION</scope>
</reference>
<dbReference type="PANTHER" id="PTHR48041">
    <property type="entry name" value="ABC TRANSPORTER G FAMILY MEMBER 28"/>
    <property type="match status" value="1"/>
</dbReference>
<dbReference type="InterPro" id="IPR003439">
    <property type="entry name" value="ABC_transporter-like_ATP-bd"/>
</dbReference>
<keyword evidence="4" id="KW-0547">Nucleotide-binding</keyword>
<dbReference type="PANTHER" id="PTHR48041:SF41">
    <property type="entry name" value="ABC TRANSPORTER G FAMILY"/>
    <property type="match status" value="1"/>
</dbReference>
<keyword evidence="5" id="KW-0067">ATP-binding</keyword>
<evidence type="ECO:0000256" key="5">
    <source>
        <dbReference type="ARBA" id="ARBA00022840"/>
    </source>
</evidence>
<dbReference type="RefSeq" id="XP_005764098.1">
    <property type="nucleotide sequence ID" value="XM_005764041.1"/>
</dbReference>
<dbReference type="HOGENOM" id="CLU_000604_1_10_1"/>
<protein>
    <recommendedName>
        <fullName evidence="8">AAA+ ATPase domain-containing protein</fullName>
    </recommendedName>
</protein>
<dbReference type="Pfam" id="PF00005">
    <property type="entry name" value="ABC_tran"/>
    <property type="match status" value="1"/>
</dbReference>
<evidence type="ECO:0000259" key="8">
    <source>
        <dbReference type="SMART" id="SM00382"/>
    </source>
</evidence>
<dbReference type="InterPro" id="IPR003593">
    <property type="entry name" value="AAA+_ATPase"/>
</dbReference>
<dbReference type="GO" id="GO:0016020">
    <property type="term" value="C:membrane"/>
    <property type="evidence" value="ECO:0007669"/>
    <property type="project" value="UniProtKB-SubCell"/>
</dbReference>
<dbReference type="KEGG" id="ehx:EMIHUDRAFT_56270"/>
<keyword evidence="3" id="KW-0812">Transmembrane</keyword>
<evidence type="ECO:0000256" key="2">
    <source>
        <dbReference type="ARBA" id="ARBA00022448"/>
    </source>
</evidence>
<proteinExistence type="predicted"/>
<dbReference type="Proteomes" id="UP000013827">
    <property type="component" value="Unassembled WGS sequence"/>
</dbReference>
<dbReference type="InterPro" id="IPR027417">
    <property type="entry name" value="P-loop_NTPase"/>
</dbReference>
<name>A0A0D3IK84_EMIH1</name>
<dbReference type="EnsemblProtists" id="EOD11669">
    <property type="protein sequence ID" value="EOD11669"/>
    <property type="gene ID" value="EMIHUDRAFT_56270"/>
</dbReference>
<comment type="subcellular location">
    <subcellularLocation>
        <location evidence="1">Membrane</location>
        <topology evidence="1">Multi-pass membrane protein</topology>
    </subcellularLocation>
</comment>
<evidence type="ECO:0000313" key="10">
    <source>
        <dbReference type="Proteomes" id="UP000013827"/>
    </source>
</evidence>
<keyword evidence="2" id="KW-0813">Transport</keyword>
<evidence type="ECO:0000256" key="4">
    <source>
        <dbReference type="ARBA" id="ARBA00022741"/>
    </source>
</evidence>
<dbReference type="GO" id="GO:0016887">
    <property type="term" value="F:ATP hydrolysis activity"/>
    <property type="evidence" value="ECO:0007669"/>
    <property type="project" value="InterPro"/>
</dbReference>
<evidence type="ECO:0000256" key="3">
    <source>
        <dbReference type="ARBA" id="ARBA00022692"/>
    </source>
</evidence>
<dbReference type="OMA" id="GETMMIT"/>
<dbReference type="InterPro" id="IPR050352">
    <property type="entry name" value="ABCG_transporters"/>
</dbReference>
<dbReference type="SUPFAM" id="SSF52540">
    <property type="entry name" value="P-loop containing nucleoside triphosphate hydrolases"/>
    <property type="match status" value="1"/>
</dbReference>
<evidence type="ECO:0000256" key="7">
    <source>
        <dbReference type="ARBA" id="ARBA00023136"/>
    </source>
</evidence>
<dbReference type="GeneID" id="17257791"/>
<keyword evidence="6" id="KW-1133">Transmembrane helix</keyword>
<evidence type="ECO:0000256" key="6">
    <source>
        <dbReference type="ARBA" id="ARBA00022989"/>
    </source>
</evidence>
<reference evidence="10" key="1">
    <citation type="journal article" date="2013" name="Nature">
        <title>Pan genome of the phytoplankton Emiliania underpins its global distribution.</title>
        <authorList>
            <person name="Read B.A."/>
            <person name="Kegel J."/>
            <person name="Klute M.J."/>
            <person name="Kuo A."/>
            <person name="Lefebvre S.C."/>
            <person name="Maumus F."/>
            <person name="Mayer C."/>
            <person name="Miller J."/>
            <person name="Monier A."/>
            <person name="Salamov A."/>
            <person name="Young J."/>
            <person name="Aguilar M."/>
            <person name="Claverie J.M."/>
            <person name="Frickenhaus S."/>
            <person name="Gonzalez K."/>
            <person name="Herman E.K."/>
            <person name="Lin Y.C."/>
            <person name="Napier J."/>
            <person name="Ogata H."/>
            <person name="Sarno A.F."/>
            <person name="Shmutz J."/>
            <person name="Schroeder D."/>
            <person name="de Vargas C."/>
            <person name="Verret F."/>
            <person name="von Dassow P."/>
            <person name="Valentin K."/>
            <person name="Van de Peer Y."/>
            <person name="Wheeler G."/>
            <person name="Dacks J.B."/>
            <person name="Delwiche C.F."/>
            <person name="Dyhrman S.T."/>
            <person name="Glockner G."/>
            <person name="John U."/>
            <person name="Richards T."/>
            <person name="Worden A.Z."/>
            <person name="Zhang X."/>
            <person name="Grigoriev I.V."/>
            <person name="Allen A.E."/>
            <person name="Bidle K."/>
            <person name="Borodovsky M."/>
            <person name="Bowler C."/>
            <person name="Brownlee C."/>
            <person name="Cock J.M."/>
            <person name="Elias M."/>
            <person name="Gladyshev V.N."/>
            <person name="Groth M."/>
            <person name="Guda C."/>
            <person name="Hadaegh A."/>
            <person name="Iglesias-Rodriguez M.D."/>
            <person name="Jenkins J."/>
            <person name="Jones B.M."/>
            <person name="Lawson T."/>
            <person name="Leese F."/>
            <person name="Lindquist E."/>
            <person name="Lobanov A."/>
            <person name="Lomsadze A."/>
            <person name="Malik S.B."/>
            <person name="Marsh M.E."/>
            <person name="Mackinder L."/>
            <person name="Mock T."/>
            <person name="Mueller-Roeber B."/>
            <person name="Pagarete A."/>
            <person name="Parker M."/>
            <person name="Probert I."/>
            <person name="Quesneville H."/>
            <person name="Raines C."/>
            <person name="Rensing S.A."/>
            <person name="Riano-Pachon D.M."/>
            <person name="Richier S."/>
            <person name="Rokitta S."/>
            <person name="Shiraiwa Y."/>
            <person name="Soanes D.M."/>
            <person name="van der Giezen M."/>
            <person name="Wahlund T.M."/>
            <person name="Williams B."/>
            <person name="Wilson W."/>
            <person name="Wolfe G."/>
            <person name="Wurch L.L."/>
        </authorList>
    </citation>
    <scope>NUCLEOTIDE SEQUENCE</scope>
</reference>
<dbReference type="AlphaFoldDB" id="A0A0D3IK84"/>
<organism evidence="9 10">
    <name type="scientific">Emiliania huxleyi (strain CCMP1516)</name>
    <dbReference type="NCBI Taxonomy" id="280463"/>
    <lineage>
        <taxon>Eukaryota</taxon>
        <taxon>Haptista</taxon>
        <taxon>Haptophyta</taxon>
        <taxon>Prymnesiophyceae</taxon>
        <taxon>Isochrysidales</taxon>
        <taxon>Noelaerhabdaceae</taxon>
        <taxon>Emiliania</taxon>
    </lineage>
</organism>
<accession>A0A0D3IK84</accession>
<dbReference type="Gene3D" id="3.40.50.300">
    <property type="entry name" value="P-loop containing nucleotide triphosphate hydrolases"/>
    <property type="match status" value="1"/>
</dbReference>
<dbReference type="GO" id="GO:0042626">
    <property type="term" value="F:ATPase-coupled transmembrane transporter activity"/>
    <property type="evidence" value="ECO:0007669"/>
    <property type="project" value="TreeGrafter"/>
</dbReference>